<proteinExistence type="predicted"/>
<name>A0A2P2LQZ9_RHIMU</name>
<reference evidence="1" key="1">
    <citation type="submission" date="2018-02" db="EMBL/GenBank/DDBJ databases">
        <title>Rhizophora mucronata_Transcriptome.</title>
        <authorList>
            <person name="Meera S.P."/>
            <person name="Sreeshan A."/>
            <person name="Augustine A."/>
        </authorList>
    </citation>
    <scope>NUCLEOTIDE SEQUENCE</scope>
    <source>
        <tissue evidence="1">Leaf</tissue>
    </source>
</reference>
<evidence type="ECO:0000313" key="1">
    <source>
        <dbReference type="EMBL" id="MBX20397.1"/>
    </source>
</evidence>
<dbReference type="EMBL" id="GGEC01039913">
    <property type="protein sequence ID" value="MBX20397.1"/>
    <property type="molecule type" value="Transcribed_RNA"/>
</dbReference>
<protein>
    <submittedName>
        <fullName evidence="1">Uncharacterized protein MANES_06G098000</fullName>
    </submittedName>
</protein>
<sequence length="160" mass="18678">MDELGCYFPHHLITLCIAFSYLTFSFPARKQETLFSSRKSSSKIIHLHLFSLHLGHRQNHNLGQVHLDQGIVFFLHRHLHLGQGYLLFEVNDFALFLLYWSKLPQADQLLYLVHHQCHQNLDLRPSNLHFQLHQSVHLMHLISQVSLTLFLTPTTHIAGN</sequence>
<organism evidence="1">
    <name type="scientific">Rhizophora mucronata</name>
    <name type="common">Asiatic mangrove</name>
    <dbReference type="NCBI Taxonomy" id="61149"/>
    <lineage>
        <taxon>Eukaryota</taxon>
        <taxon>Viridiplantae</taxon>
        <taxon>Streptophyta</taxon>
        <taxon>Embryophyta</taxon>
        <taxon>Tracheophyta</taxon>
        <taxon>Spermatophyta</taxon>
        <taxon>Magnoliopsida</taxon>
        <taxon>eudicotyledons</taxon>
        <taxon>Gunneridae</taxon>
        <taxon>Pentapetalae</taxon>
        <taxon>rosids</taxon>
        <taxon>fabids</taxon>
        <taxon>Malpighiales</taxon>
        <taxon>Rhizophoraceae</taxon>
        <taxon>Rhizophora</taxon>
    </lineage>
</organism>
<accession>A0A2P2LQZ9</accession>
<dbReference type="AlphaFoldDB" id="A0A2P2LQZ9"/>